<dbReference type="Proteomes" id="UP000471293">
    <property type="component" value="Unassembled WGS sequence"/>
</dbReference>
<protein>
    <submittedName>
        <fullName evidence="1">Uncharacterized protein</fullName>
    </submittedName>
</protein>
<evidence type="ECO:0000313" key="1">
    <source>
        <dbReference type="EMBL" id="NEA16601.1"/>
    </source>
</evidence>
<gene>
    <name evidence="1" type="ORF">G3I29_13895</name>
</gene>
<reference evidence="1 2" key="1">
    <citation type="submission" date="2020-01" db="EMBL/GenBank/DDBJ databases">
        <title>Insect and environment-associated Actinomycetes.</title>
        <authorList>
            <person name="Currrie C."/>
            <person name="Chevrette M."/>
            <person name="Carlson C."/>
            <person name="Stubbendieck R."/>
            <person name="Wendt-Pienkowski E."/>
        </authorList>
    </citation>
    <scope>NUCLEOTIDE SEQUENCE [LARGE SCALE GENOMIC DNA]</scope>
    <source>
        <strain evidence="1 2">SID11342</strain>
    </source>
</reference>
<proteinExistence type="predicted"/>
<dbReference type="RefSeq" id="WP_164344913.1">
    <property type="nucleotide sequence ID" value="NZ_JAAGLQ010000275.1"/>
</dbReference>
<accession>A0A6N9TYM2</accession>
<organism evidence="1 2">
    <name type="scientific">Streptomyces halstedii</name>
    <dbReference type="NCBI Taxonomy" id="1944"/>
    <lineage>
        <taxon>Bacteria</taxon>
        <taxon>Bacillati</taxon>
        <taxon>Actinomycetota</taxon>
        <taxon>Actinomycetes</taxon>
        <taxon>Kitasatosporales</taxon>
        <taxon>Streptomycetaceae</taxon>
        <taxon>Streptomyces</taxon>
    </lineage>
</organism>
<dbReference type="AlphaFoldDB" id="A0A6N9TYM2"/>
<comment type="caution">
    <text evidence="1">The sequence shown here is derived from an EMBL/GenBank/DDBJ whole genome shotgun (WGS) entry which is preliminary data.</text>
</comment>
<name>A0A6N9TYM2_STRHA</name>
<sequence>MTNYLATVPVHFIDEPSKDYLSDLNEALAKYDPRGAGGELFWVRDDSGTIVIRIVIRAADESAAQDKARETVNSALVDTGHTVATAKVHLDGIEIRTWES</sequence>
<dbReference type="EMBL" id="JAAGLQ010000275">
    <property type="protein sequence ID" value="NEA16601.1"/>
    <property type="molecule type" value="Genomic_DNA"/>
</dbReference>
<evidence type="ECO:0000313" key="2">
    <source>
        <dbReference type="Proteomes" id="UP000471293"/>
    </source>
</evidence>